<reference evidence="1" key="1">
    <citation type="submission" date="2018-06" db="EMBL/GenBank/DDBJ databases">
        <authorList>
            <person name="Zhirakovskaya E."/>
        </authorList>
    </citation>
    <scope>NUCLEOTIDE SEQUENCE</scope>
</reference>
<gene>
    <name evidence="1" type="ORF">MNBD_GAMMA24-617</name>
</gene>
<protein>
    <recommendedName>
        <fullName evidence="2">SnoaL-like domain-containing protein</fullName>
    </recommendedName>
</protein>
<dbReference type="AlphaFoldDB" id="A0A3B1B3W4"/>
<organism evidence="1">
    <name type="scientific">hydrothermal vent metagenome</name>
    <dbReference type="NCBI Taxonomy" id="652676"/>
    <lineage>
        <taxon>unclassified sequences</taxon>
        <taxon>metagenomes</taxon>
        <taxon>ecological metagenomes</taxon>
    </lineage>
</organism>
<dbReference type="EMBL" id="UOFZ01000087">
    <property type="protein sequence ID" value="VAX13039.1"/>
    <property type="molecule type" value="Genomic_DNA"/>
</dbReference>
<dbReference type="SUPFAM" id="SSF54427">
    <property type="entry name" value="NTF2-like"/>
    <property type="match status" value="1"/>
</dbReference>
<dbReference type="InterPro" id="IPR032710">
    <property type="entry name" value="NTF2-like_dom_sf"/>
</dbReference>
<dbReference type="Gene3D" id="3.10.450.50">
    <property type="match status" value="1"/>
</dbReference>
<evidence type="ECO:0008006" key="2">
    <source>
        <dbReference type="Google" id="ProtNLM"/>
    </source>
</evidence>
<proteinExistence type="predicted"/>
<evidence type="ECO:0000313" key="1">
    <source>
        <dbReference type="EMBL" id="VAX13039.1"/>
    </source>
</evidence>
<sequence>MNEFEIIYEQWHEFAKGRDVPALIGLYAEDAVFESPLVPAILDQDSGVLRGRTEILHFLEEGTKRRPNDLVRWYRTGKFFINGDTLIWEYPRNTPEGDQIDILEVMQILAGKITIHRIYWGWFGCSQLVSSAIRKTRNES</sequence>
<name>A0A3B1B3W4_9ZZZZ</name>
<accession>A0A3B1B3W4</accession>